<name>A0ABR5TGB6_9BURK</name>
<feature type="region of interest" description="Disordered" evidence="1">
    <location>
        <begin position="21"/>
        <end position="61"/>
    </location>
</feature>
<sequence length="123" mass="13251">MVWFAPARRYGRGAVLVIRDRRGRGAIGDRPSGAPADARKQPSRRRARRLDGSAAAAEYSGQVATTARDAFDPFQQTDIDERRQAAQPASAFALRPEPDGRRAGATHGLAQPWLRPGIACGAT</sequence>
<evidence type="ECO:0000313" key="2">
    <source>
        <dbReference type="EMBL" id="KWZ44049.1"/>
    </source>
</evidence>
<gene>
    <name evidence="2" type="ORF">WS72_15110</name>
</gene>
<protein>
    <submittedName>
        <fullName evidence="2">Uncharacterized protein</fullName>
    </submittedName>
</protein>
<dbReference type="Proteomes" id="UP000070255">
    <property type="component" value="Unassembled WGS sequence"/>
</dbReference>
<reference evidence="2 3" key="1">
    <citation type="submission" date="2015-11" db="EMBL/GenBank/DDBJ databases">
        <authorList>
            <person name="Sahl J."/>
            <person name="Wagner D."/>
            <person name="Keim P."/>
        </authorList>
    </citation>
    <scope>NUCLEOTIDE SEQUENCE [LARGE SCALE GENOMIC DNA]</scope>
    <source>
        <strain evidence="2 3">BDU18</strain>
    </source>
</reference>
<evidence type="ECO:0000313" key="3">
    <source>
        <dbReference type="Proteomes" id="UP000070255"/>
    </source>
</evidence>
<dbReference type="EMBL" id="LNJQ01000001">
    <property type="protein sequence ID" value="KWZ44049.1"/>
    <property type="molecule type" value="Genomic_DNA"/>
</dbReference>
<feature type="region of interest" description="Disordered" evidence="1">
    <location>
        <begin position="81"/>
        <end position="110"/>
    </location>
</feature>
<evidence type="ECO:0000256" key="1">
    <source>
        <dbReference type="SAM" id="MobiDB-lite"/>
    </source>
</evidence>
<proteinExistence type="predicted"/>
<organism evidence="2 3">
    <name type="scientific">Burkholderia savannae</name>
    <dbReference type="NCBI Taxonomy" id="1637837"/>
    <lineage>
        <taxon>Bacteria</taxon>
        <taxon>Pseudomonadati</taxon>
        <taxon>Pseudomonadota</taxon>
        <taxon>Betaproteobacteria</taxon>
        <taxon>Burkholderiales</taxon>
        <taxon>Burkholderiaceae</taxon>
        <taxon>Burkholderia</taxon>
        <taxon>pseudomallei group</taxon>
    </lineage>
</organism>
<comment type="caution">
    <text evidence="2">The sequence shown here is derived from an EMBL/GenBank/DDBJ whole genome shotgun (WGS) entry which is preliminary data.</text>
</comment>
<keyword evidence="3" id="KW-1185">Reference proteome</keyword>
<accession>A0ABR5TGB6</accession>